<dbReference type="Proteomes" id="UP000710815">
    <property type="component" value="Unassembled WGS sequence"/>
</dbReference>
<reference evidence="1 2" key="2">
    <citation type="journal article" date="2021" name="Syst. Appl. Microbiol.">
        <title>Phylogenetic classification of ten novel species belonging to the genus Bifidobacterium comprising B. phasiani sp. nov., B. pongonis sp. nov., B. saguinibicoloris sp. nov., B. colobi sp. nov., B. simiiventris sp. nov., B. santillanense sp. nov., B. miconis sp. nov., B. amazonense sp. nov., B. pluvialisilvae sp. nov., and B. miconisargentati sp. nov.</title>
        <authorList>
            <person name="Lugli G.A."/>
            <person name="Calvete-Torre I."/>
            <person name="Alessandri G."/>
            <person name="Milani C."/>
            <person name="Turroni F."/>
            <person name="Laiolo P."/>
            <person name="Ossiprandi M.C."/>
            <person name="Margolles A."/>
            <person name="Ruiz L."/>
            <person name="Ventura M."/>
        </authorList>
    </citation>
    <scope>NUCLEOTIDE SEQUENCE [LARGE SCALE GENOMIC DNA]</scope>
    <source>
        <strain evidence="1 2">MA1</strain>
    </source>
</reference>
<dbReference type="EMBL" id="JAFEJT020000019">
    <property type="protein sequence ID" value="MCH9275826.1"/>
    <property type="molecule type" value="Genomic_DNA"/>
</dbReference>
<evidence type="ECO:0008006" key="3">
    <source>
        <dbReference type="Google" id="ProtNLM"/>
    </source>
</evidence>
<accession>A0ABS9VV37</accession>
<name>A0ABS9VV37_9BIFI</name>
<evidence type="ECO:0000313" key="2">
    <source>
        <dbReference type="Proteomes" id="UP000710815"/>
    </source>
</evidence>
<dbReference type="InterPro" id="IPR036366">
    <property type="entry name" value="PGBDSf"/>
</dbReference>
<organism evidence="1 2">
    <name type="scientific">Bifidobacterium amazonense</name>
    <dbReference type="NCBI Taxonomy" id="2809027"/>
    <lineage>
        <taxon>Bacteria</taxon>
        <taxon>Bacillati</taxon>
        <taxon>Actinomycetota</taxon>
        <taxon>Actinomycetes</taxon>
        <taxon>Bifidobacteriales</taxon>
        <taxon>Bifidobacteriaceae</taxon>
        <taxon>Bifidobacterium</taxon>
    </lineage>
</organism>
<evidence type="ECO:0000313" key="1">
    <source>
        <dbReference type="EMBL" id="MCH9275826.1"/>
    </source>
</evidence>
<dbReference type="SUPFAM" id="SSF47090">
    <property type="entry name" value="PGBD-like"/>
    <property type="match status" value="1"/>
</dbReference>
<proteinExistence type="predicted"/>
<reference evidence="1 2" key="1">
    <citation type="journal article" date="2021" name="Environ. Microbiol.">
        <title>Genetic insights into the dark matter of the mammalian gut microbiota through targeted genome reconstruction.</title>
        <authorList>
            <person name="Lugli G.A."/>
            <person name="Alessandri G."/>
            <person name="Milani C."/>
            <person name="Viappiani A."/>
            <person name="Fontana F."/>
            <person name="Tarracchini C."/>
            <person name="Mancabelli L."/>
            <person name="Argentini C."/>
            <person name="Ruiz L."/>
            <person name="Margolles A."/>
            <person name="van Sinderen D."/>
            <person name="Turroni F."/>
            <person name="Ventura M."/>
        </authorList>
    </citation>
    <scope>NUCLEOTIDE SEQUENCE [LARGE SCALE GENOMIC DNA]</scope>
    <source>
        <strain evidence="1 2">MA1</strain>
    </source>
</reference>
<comment type="caution">
    <text evidence="1">The sequence shown here is derived from an EMBL/GenBank/DDBJ whole genome shotgun (WGS) entry which is preliminary data.</text>
</comment>
<sequence>MKGKSGKDQGVRRRGSAALAWLLLAVIVAASGAVGACALWMPDRPPELLGAAKEVTSAPVNVQQYAGSQQVTVVPTISATRDLIGNATGTVTGDWSGDGLTSGRTAMKVNDRYIVALNTSTPLYRNLATGDRGDDVLALNDELNRLGYNSVPGSNIFWWATSDGLRQLMNDNGNNSDGTLSLSDILWIPAASVRVGSWTAIEGTSVQAGASVGQIPGTLTQLAIKNGQPSEQDRTITILGQSTTLPAGQTSITDAAFCDQVAATDDYRSMDAGTLAAGIGATVTLGEPIQVLRVPAAAVFGADGTQGCIATTDGTDVKVSIVGSELGASLVQPADGSDVSAITGVMLGKGLSGRQCR</sequence>
<dbReference type="Gene3D" id="1.10.101.10">
    <property type="entry name" value="PGBD-like superfamily/PGBD"/>
    <property type="match status" value="1"/>
</dbReference>
<gene>
    <name evidence="1" type="ORF">JS533_006015</name>
</gene>
<dbReference type="InterPro" id="IPR036365">
    <property type="entry name" value="PGBD-like_sf"/>
</dbReference>
<dbReference type="RefSeq" id="WP_241513543.1">
    <property type="nucleotide sequence ID" value="NZ_JAFEJT020000019.1"/>
</dbReference>
<keyword evidence="2" id="KW-1185">Reference proteome</keyword>
<protein>
    <recommendedName>
        <fullName evidence="3">Peptidoglycan-binding domain 1 protein</fullName>
    </recommendedName>
</protein>